<evidence type="ECO:0000313" key="1">
    <source>
        <dbReference type="EMBL" id="CAB4636425.1"/>
    </source>
</evidence>
<protein>
    <submittedName>
        <fullName evidence="1">Unannotated protein</fullName>
    </submittedName>
</protein>
<accession>A0A6J6JIM7</accession>
<proteinExistence type="predicted"/>
<dbReference type="AlphaFoldDB" id="A0A6J6JIM7"/>
<dbReference type="EMBL" id="CAEZVN010000088">
    <property type="protein sequence ID" value="CAB4636425.1"/>
    <property type="molecule type" value="Genomic_DNA"/>
</dbReference>
<organism evidence="1">
    <name type="scientific">freshwater metagenome</name>
    <dbReference type="NCBI Taxonomy" id="449393"/>
    <lineage>
        <taxon>unclassified sequences</taxon>
        <taxon>metagenomes</taxon>
        <taxon>ecological metagenomes</taxon>
    </lineage>
</organism>
<name>A0A6J6JIM7_9ZZZZ</name>
<gene>
    <name evidence="1" type="ORF">UFOPK2001_00868</name>
</gene>
<sequence length="347" mass="38235">MNKKVSFGLVIGLLATTFVGGQSASAVEYQQTIQMVRNAVPGLDLRAPVRGSLDVDASSRSTKGDSIHLVSKSGYVEESLTFSIDYVNEVTAMDGGSVVLSGDDPSVSALADGTPNGFQVFTTLNSAPKSKRFDYTFDVPANTVLIETPEGFLMQVGERVIGSIDLPWAVDSNGRQLKTHFEWKNRVLTQVLDEKLSQLSYPVVLDPAWGYIQQYNLTYSPAANFAKLQTCFNCYFPVTGAPKKFPTYGQLLPLRVLEIGNFECTMGPTFTGMDYRAFQFYATKNHVDGYGSNITFQFVKVGTQSKLVVDAYVVNDFFIVGQYFYVSMAGLQWQIFANNLNTSTPRT</sequence>
<reference evidence="1" key="1">
    <citation type="submission" date="2020-05" db="EMBL/GenBank/DDBJ databases">
        <authorList>
            <person name="Chiriac C."/>
            <person name="Salcher M."/>
            <person name="Ghai R."/>
            <person name="Kavagutti S V."/>
        </authorList>
    </citation>
    <scope>NUCLEOTIDE SEQUENCE</scope>
</reference>